<dbReference type="AlphaFoldDB" id="A0AA35PEJ6"/>
<dbReference type="Proteomes" id="UP001178461">
    <property type="component" value="Chromosome 8"/>
</dbReference>
<reference evidence="1" key="1">
    <citation type="submission" date="2022-12" db="EMBL/GenBank/DDBJ databases">
        <authorList>
            <person name="Alioto T."/>
            <person name="Alioto T."/>
            <person name="Gomez Garrido J."/>
        </authorList>
    </citation>
    <scope>NUCLEOTIDE SEQUENCE</scope>
</reference>
<evidence type="ECO:0000313" key="1">
    <source>
        <dbReference type="EMBL" id="CAI5782468.1"/>
    </source>
</evidence>
<protein>
    <submittedName>
        <fullName evidence="1">Uncharacterized protein</fullName>
    </submittedName>
</protein>
<name>A0AA35PEJ6_9SAUR</name>
<accession>A0AA35PEJ6</accession>
<sequence length="72" mass="8251">MLRVAKTFPIKCLPRKLLYRRKISNSVQEDPVCSNCGNKDEVHSKSTLATWQKLTDRPFSLSTRSERTTPGQ</sequence>
<evidence type="ECO:0000313" key="2">
    <source>
        <dbReference type="Proteomes" id="UP001178461"/>
    </source>
</evidence>
<gene>
    <name evidence="1" type="ORF">PODLI_1B034743</name>
</gene>
<dbReference type="EMBL" id="OX395133">
    <property type="protein sequence ID" value="CAI5782468.1"/>
    <property type="molecule type" value="Genomic_DNA"/>
</dbReference>
<keyword evidence="2" id="KW-1185">Reference proteome</keyword>
<organism evidence="1 2">
    <name type="scientific">Podarcis lilfordi</name>
    <name type="common">Lilford's wall lizard</name>
    <dbReference type="NCBI Taxonomy" id="74358"/>
    <lineage>
        <taxon>Eukaryota</taxon>
        <taxon>Metazoa</taxon>
        <taxon>Chordata</taxon>
        <taxon>Craniata</taxon>
        <taxon>Vertebrata</taxon>
        <taxon>Euteleostomi</taxon>
        <taxon>Lepidosauria</taxon>
        <taxon>Squamata</taxon>
        <taxon>Bifurcata</taxon>
        <taxon>Unidentata</taxon>
        <taxon>Episquamata</taxon>
        <taxon>Laterata</taxon>
        <taxon>Lacertibaenia</taxon>
        <taxon>Lacertidae</taxon>
        <taxon>Podarcis</taxon>
    </lineage>
</organism>
<proteinExistence type="predicted"/>